<dbReference type="GO" id="GO:0008233">
    <property type="term" value="F:peptidase activity"/>
    <property type="evidence" value="ECO:0007669"/>
    <property type="project" value="UniProtKB-KW"/>
</dbReference>
<dbReference type="AlphaFoldDB" id="A0A1I0ZJZ6"/>
<name>A0A1I0ZJZ6_9FIRM</name>
<gene>
    <name evidence="5" type="ORF">SAMN05216249_11524</name>
</gene>
<evidence type="ECO:0000256" key="3">
    <source>
        <dbReference type="ARBA" id="ARBA00038374"/>
    </source>
</evidence>
<evidence type="ECO:0000256" key="1">
    <source>
        <dbReference type="ARBA" id="ARBA00022670"/>
    </source>
</evidence>
<dbReference type="PANTHER" id="PTHR30217:SF6">
    <property type="entry name" value="TRNA HYDROXYLATION PROTEIN P"/>
    <property type="match status" value="1"/>
</dbReference>
<dbReference type="GO" id="GO:0006508">
    <property type="term" value="P:proteolysis"/>
    <property type="evidence" value="ECO:0007669"/>
    <property type="project" value="UniProtKB-KW"/>
</dbReference>
<proteinExistence type="inferred from homology"/>
<reference evidence="5 6" key="1">
    <citation type="submission" date="2016-10" db="EMBL/GenBank/DDBJ databases">
        <authorList>
            <person name="de Groot N.N."/>
        </authorList>
    </citation>
    <scope>NUCLEOTIDE SEQUENCE [LARGE SCALE GENOMIC DNA]</scope>
    <source>
        <strain evidence="5 6">DSM 5522</strain>
    </source>
</reference>
<evidence type="ECO:0000259" key="4">
    <source>
        <dbReference type="Pfam" id="PF16325"/>
    </source>
</evidence>
<dbReference type="RefSeq" id="WP_092873309.1">
    <property type="nucleotide sequence ID" value="NZ_FOJY01000015.1"/>
</dbReference>
<dbReference type="Gene3D" id="2.40.30.10">
    <property type="entry name" value="Translation factors"/>
    <property type="match status" value="1"/>
</dbReference>
<evidence type="ECO:0000256" key="2">
    <source>
        <dbReference type="ARBA" id="ARBA00022801"/>
    </source>
</evidence>
<dbReference type="InterPro" id="IPR001539">
    <property type="entry name" value="Peptidase_U32"/>
</dbReference>
<dbReference type="Proteomes" id="UP000198838">
    <property type="component" value="Unassembled WGS sequence"/>
</dbReference>
<feature type="domain" description="Peptidase family U32 C-terminal" evidence="4">
    <location>
        <begin position="324"/>
        <end position="403"/>
    </location>
</feature>
<evidence type="ECO:0000313" key="6">
    <source>
        <dbReference type="Proteomes" id="UP000198838"/>
    </source>
</evidence>
<dbReference type="STRING" id="1120918.SAMN05216249_11524"/>
<dbReference type="EMBL" id="FOJY01000015">
    <property type="protein sequence ID" value="SFB24850.1"/>
    <property type="molecule type" value="Genomic_DNA"/>
</dbReference>
<organism evidence="5 6">
    <name type="scientific">Acetitomaculum ruminis DSM 5522</name>
    <dbReference type="NCBI Taxonomy" id="1120918"/>
    <lineage>
        <taxon>Bacteria</taxon>
        <taxon>Bacillati</taxon>
        <taxon>Bacillota</taxon>
        <taxon>Clostridia</taxon>
        <taxon>Lachnospirales</taxon>
        <taxon>Lachnospiraceae</taxon>
        <taxon>Acetitomaculum</taxon>
    </lineage>
</organism>
<dbReference type="Pfam" id="PF01136">
    <property type="entry name" value="Peptidase_U32"/>
    <property type="match status" value="1"/>
</dbReference>
<dbReference type="PROSITE" id="PS01276">
    <property type="entry name" value="PEPTIDASE_U32"/>
    <property type="match status" value="1"/>
</dbReference>
<sequence>MKMPELLVPASSLEVLKTAVVFGADAVYIGGEAFGLRAMAKNFSKEEMAEGIAFAHERNVKVYVTANILAHNYDLEGVEKYFNELKEIKPDALIISDPGVFSIAKRVCPEIDVHISTQANNTNYGTFNFWHSLGARRVVSARELSLEELKEIRANIPDDLEIETFIHGAMCISYSGRCLLSNFLTGRDANRGACTHPCRWKYSIMEETRPGEYFPVYENERGTYIFNSKDLCMIEHIPELVDAGIDSLKIEGRMKTALYVATVARTYRKALDDYKESKEKYLSNMDWYKEQIASCTYRQFTTGFFFGKPDETAQIYDNNTYIKGYTYLGIVEPALDGLISITQKNKFSVGEEIEIMKPDGENLLAKVIGIYNDEDEMMESAPHPQQHLRVRLSEIANKYDILRRRELEDGH</sequence>
<keyword evidence="6" id="KW-1185">Reference proteome</keyword>
<dbReference type="PANTHER" id="PTHR30217">
    <property type="entry name" value="PEPTIDASE U32 FAMILY"/>
    <property type="match status" value="1"/>
</dbReference>
<evidence type="ECO:0000313" key="5">
    <source>
        <dbReference type="EMBL" id="SFB24850.1"/>
    </source>
</evidence>
<keyword evidence="2" id="KW-0378">Hydrolase</keyword>
<dbReference type="Pfam" id="PF16325">
    <property type="entry name" value="Peptidase_U32_C"/>
    <property type="match status" value="1"/>
</dbReference>
<keyword evidence="1 5" id="KW-0645">Protease</keyword>
<protein>
    <submittedName>
        <fullName evidence="5">Putative protease</fullName>
    </submittedName>
</protein>
<dbReference type="InterPro" id="IPR051454">
    <property type="entry name" value="RNA/ubiquinone_mod_enzymes"/>
</dbReference>
<comment type="similarity">
    <text evidence="3">Belongs to the peptidase U32 family.</text>
</comment>
<dbReference type="InterPro" id="IPR032525">
    <property type="entry name" value="Peptidase_U32_C"/>
</dbReference>
<dbReference type="OrthoDB" id="9807498at2"/>
<accession>A0A1I0ZJZ6</accession>